<keyword evidence="3" id="KW-1185">Reference proteome</keyword>
<proteinExistence type="predicted"/>
<comment type="caution">
    <text evidence="2">The sequence shown here is derived from an EMBL/GenBank/DDBJ whole genome shotgun (WGS) entry which is preliminary data.</text>
</comment>
<dbReference type="Proteomes" id="UP000554482">
    <property type="component" value="Unassembled WGS sequence"/>
</dbReference>
<feature type="region of interest" description="Disordered" evidence="1">
    <location>
        <begin position="29"/>
        <end position="60"/>
    </location>
</feature>
<sequence length="60" mass="6595">MLLKPCVGVQQRGKLCLLEIKTVRSTNGFKQSSEARQGLSTAATKREEGKGIYKQRVGSQ</sequence>
<evidence type="ECO:0000313" key="3">
    <source>
        <dbReference type="Proteomes" id="UP000554482"/>
    </source>
</evidence>
<organism evidence="2 3">
    <name type="scientific">Thalictrum thalictroides</name>
    <name type="common">Rue-anemone</name>
    <name type="synonym">Anemone thalictroides</name>
    <dbReference type="NCBI Taxonomy" id="46969"/>
    <lineage>
        <taxon>Eukaryota</taxon>
        <taxon>Viridiplantae</taxon>
        <taxon>Streptophyta</taxon>
        <taxon>Embryophyta</taxon>
        <taxon>Tracheophyta</taxon>
        <taxon>Spermatophyta</taxon>
        <taxon>Magnoliopsida</taxon>
        <taxon>Ranunculales</taxon>
        <taxon>Ranunculaceae</taxon>
        <taxon>Thalictroideae</taxon>
        <taxon>Thalictrum</taxon>
    </lineage>
</organism>
<evidence type="ECO:0000256" key="1">
    <source>
        <dbReference type="SAM" id="MobiDB-lite"/>
    </source>
</evidence>
<evidence type="ECO:0000313" key="2">
    <source>
        <dbReference type="EMBL" id="KAF5182756.1"/>
    </source>
</evidence>
<dbReference type="AlphaFoldDB" id="A0A7J6VCC8"/>
<feature type="compositionally biased region" description="Polar residues" evidence="1">
    <location>
        <begin position="29"/>
        <end position="43"/>
    </location>
</feature>
<protein>
    <submittedName>
        <fullName evidence="2">Uncharacterized protein</fullName>
    </submittedName>
</protein>
<name>A0A7J6VCC8_THATH</name>
<accession>A0A7J6VCC8</accession>
<gene>
    <name evidence="2" type="ORF">FRX31_027659</name>
</gene>
<dbReference type="EMBL" id="JABWDY010034321">
    <property type="protein sequence ID" value="KAF5182756.1"/>
    <property type="molecule type" value="Genomic_DNA"/>
</dbReference>
<reference evidence="2 3" key="1">
    <citation type="submission" date="2020-06" db="EMBL/GenBank/DDBJ databases">
        <title>Transcriptomic and genomic resources for Thalictrum thalictroides and T. hernandezii: Facilitating candidate gene discovery in an emerging model plant lineage.</title>
        <authorList>
            <person name="Arias T."/>
            <person name="Riano-Pachon D.M."/>
            <person name="Di Stilio V.S."/>
        </authorList>
    </citation>
    <scope>NUCLEOTIDE SEQUENCE [LARGE SCALE GENOMIC DNA]</scope>
    <source>
        <strain evidence="3">cv. WT478/WT964</strain>
        <tissue evidence="2">Leaves</tissue>
    </source>
</reference>